<evidence type="ECO:0000313" key="2">
    <source>
        <dbReference type="Proteomes" id="UP001630127"/>
    </source>
</evidence>
<dbReference type="Proteomes" id="UP001630127">
    <property type="component" value="Unassembled WGS sequence"/>
</dbReference>
<organism evidence="1 2">
    <name type="scientific">Cinchona calisaya</name>
    <dbReference type="NCBI Taxonomy" id="153742"/>
    <lineage>
        <taxon>Eukaryota</taxon>
        <taxon>Viridiplantae</taxon>
        <taxon>Streptophyta</taxon>
        <taxon>Embryophyta</taxon>
        <taxon>Tracheophyta</taxon>
        <taxon>Spermatophyta</taxon>
        <taxon>Magnoliopsida</taxon>
        <taxon>eudicotyledons</taxon>
        <taxon>Gunneridae</taxon>
        <taxon>Pentapetalae</taxon>
        <taxon>asterids</taxon>
        <taxon>lamiids</taxon>
        <taxon>Gentianales</taxon>
        <taxon>Rubiaceae</taxon>
        <taxon>Cinchonoideae</taxon>
        <taxon>Cinchoneae</taxon>
        <taxon>Cinchona</taxon>
    </lineage>
</organism>
<sequence>MKKTHPHRLLRKFQALYKKLEAGRLVHVPKKKRKDGKKEEGYYEEDELSSVLKRLTTLRVIDVRTKDDMNTVAILKKKGFDGCLNVLGGVTKNVAEAMAKQAASLKIPLQYSKKKYGNLTSSPSTQE</sequence>
<proteinExistence type="predicted"/>
<protein>
    <submittedName>
        <fullName evidence="1">Uncharacterized protein</fullName>
    </submittedName>
</protein>
<reference evidence="1 2" key="1">
    <citation type="submission" date="2024-11" db="EMBL/GenBank/DDBJ databases">
        <title>A near-complete genome assembly of Cinchona calisaya.</title>
        <authorList>
            <person name="Lian D.C."/>
            <person name="Zhao X.W."/>
            <person name="Wei L."/>
        </authorList>
    </citation>
    <scope>NUCLEOTIDE SEQUENCE [LARGE SCALE GENOMIC DNA]</scope>
    <source>
        <tissue evidence="1">Nenye</tissue>
    </source>
</reference>
<gene>
    <name evidence="1" type="ORF">ACH5RR_034567</name>
</gene>
<dbReference type="EMBL" id="JBJUIK010000014">
    <property type="protein sequence ID" value="KAL3504726.1"/>
    <property type="molecule type" value="Genomic_DNA"/>
</dbReference>
<evidence type="ECO:0000313" key="1">
    <source>
        <dbReference type="EMBL" id="KAL3504726.1"/>
    </source>
</evidence>
<keyword evidence="2" id="KW-1185">Reference proteome</keyword>
<accession>A0ABD2YBA9</accession>
<dbReference type="AlphaFoldDB" id="A0ABD2YBA9"/>
<comment type="caution">
    <text evidence="1">The sequence shown here is derived from an EMBL/GenBank/DDBJ whole genome shotgun (WGS) entry which is preliminary data.</text>
</comment>
<name>A0ABD2YBA9_9GENT</name>